<dbReference type="AlphaFoldDB" id="A0AAD9V5C2"/>
<reference evidence="3" key="2">
    <citation type="journal article" date="2023" name="Science">
        <title>Genomic signatures of disease resistance in endangered staghorn corals.</title>
        <authorList>
            <person name="Vollmer S.V."/>
            <person name="Selwyn J.D."/>
            <person name="Despard B.A."/>
            <person name="Roesel C.L."/>
        </authorList>
    </citation>
    <scope>NUCLEOTIDE SEQUENCE</scope>
    <source>
        <strain evidence="3">K2</strain>
    </source>
</reference>
<evidence type="ECO:0000256" key="1">
    <source>
        <dbReference type="ARBA" id="ARBA00023002"/>
    </source>
</evidence>
<proteinExistence type="inferred from homology"/>
<evidence type="ECO:0000313" key="4">
    <source>
        <dbReference type="Proteomes" id="UP001249851"/>
    </source>
</evidence>
<dbReference type="GO" id="GO:0016491">
    <property type="term" value="F:oxidoreductase activity"/>
    <property type="evidence" value="ECO:0007669"/>
    <property type="project" value="UniProtKB-KW"/>
</dbReference>
<accession>A0AAD9V5C2</accession>
<gene>
    <name evidence="3" type="ORF">P5673_015030</name>
</gene>
<name>A0AAD9V5C2_ACRCE</name>
<comment type="caution">
    <text evidence="3">The sequence shown here is derived from an EMBL/GenBank/DDBJ whole genome shotgun (WGS) entry which is preliminary data.</text>
</comment>
<keyword evidence="1" id="KW-0560">Oxidoreductase</keyword>
<evidence type="ECO:0000256" key="2">
    <source>
        <dbReference type="RuleBase" id="RU000363"/>
    </source>
</evidence>
<protein>
    <submittedName>
        <fullName evidence="3">Dehydrogenase/reductase SDR family member 7</fullName>
    </submittedName>
</protein>
<dbReference type="InterPro" id="IPR036291">
    <property type="entry name" value="NAD(P)-bd_dom_sf"/>
</dbReference>
<dbReference type="PANTHER" id="PTHR44269">
    <property type="entry name" value="DEHYDROGENASE/REDUCTASE SDR FAMILY MEMBER 7-RELATED"/>
    <property type="match status" value="1"/>
</dbReference>
<dbReference type="Pfam" id="PF00106">
    <property type="entry name" value="adh_short"/>
    <property type="match status" value="1"/>
</dbReference>
<organism evidence="3 4">
    <name type="scientific">Acropora cervicornis</name>
    <name type="common">Staghorn coral</name>
    <dbReference type="NCBI Taxonomy" id="6130"/>
    <lineage>
        <taxon>Eukaryota</taxon>
        <taxon>Metazoa</taxon>
        <taxon>Cnidaria</taxon>
        <taxon>Anthozoa</taxon>
        <taxon>Hexacorallia</taxon>
        <taxon>Scleractinia</taxon>
        <taxon>Astrocoeniina</taxon>
        <taxon>Acroporidae</taxon>
        <taxon>Acropora</taxon>
    </lineage>
</organism>
<dbReference type="Proteomes" id="UP001249851">
    <property type="component" value="Unassembled WGS sequence"/>
</dbReference>
<dbReference type="InterPro" id="IPR020904">
    <property type="entry name" value="Sc_DH/Rdtase_CS"/>
</dbReference>
<dbReference type="InterPro" id="IPR053011">
    <property type="entry name" value="SDR_family_member_7"/>
</dbReference>
<dbReference type="InterPro" id="IPR002347">
    <property type="entry name" value="SDR_fam"/>
</dbReference>
<sequence>MLGVLEICFFFFLVLFVARIYFSDCDAVLHFYAKFAIKPEPRLRDKIVWITGASSGIGEYLAYRLTKCGCKLVLSARREDELDRVKFKCLEIASGMFPLPFEENYLVLPLDVRDFSSHRACAEKVIQHFGQIDFLVNNAGVAQLGSPMGTSHDVDQYVVDVNVLGTISLTKAVLPYMVDRKAGQIVVITSASGKVSAKPNLAVYSASKHALQGYFHTLRMELHIHDVGVSLVCPGSVYSDIRKNALRENLQTPKLASPFPLRTMKTERCVDLITIAMVVKEEKPK</sequence>
<dbReference type="PRINTS" id="PR00080">
    <property type="entry name" value="SDRFAMILY"/>
</dbReference>
<dbReference type="EMBL" id="JARQWQ010000031">
    <property type="protein sequence ID" value="KAK2561677.1"/>
    <property type="molecule type" value="Genomic_DNA"/>
</dbReference>
<dbReference type="SUPFAM" id="SSF51735">
    <property type="entry name" value="NAD(P)-binding Rossmann-fold domains"/>
    <property type="match status" value="1"/>
</dbReference>
<dbReference type="PRINTS" id="PR00081">
    <property type="entry name" value="GDHRDH"/>
</dbReference>
<dbReference type="PROSITE" id="PS00061">
    <property type="entry name" value="ADH_SHORT"/>
    <property type="match status" value="1"/>
</dbReference>
<comment type="similarity">
    <text evidence="2">Belongs to the short-chain dehydrogenases/reductases (SDR) family.</text>
</comment>
<keyword evidence="4" id="KW-1185">Reference proteome</keyword>
<dbReference type="Gene3D" id="3.40.50.720">
    <property type="entry name" value="NAD(P)-binding Rossmann-like Domain"/>
    <property type="match status" value="1"/>
</dbReference>
<reference evidence="3" key="1">
    <citation type="journal article" date="2023" name="G3 (Bethesda)">
        <title>Whole genome assembly and annotation of the endangered Caribbean coral Acropora cervicornis.</title>
        <authorList>
            <person name="Selwyn J.D."/>
            <person name="Vollmer S.V."/>
        </authorList>
    </citation>
    <scope>NUCLEOTIDE SEQUENCE</scope>
    <source>
        <strain evidence="3">K2</strain>
    </source>
</reference>
<evidence type="ECO:0000313" key="3">
    <source>
        <dbReference type="EMBL" id="KAK2561677.1"/>
    </source>
</evidence>
<dbReference type="PANTHER" id="PTHR44269:SF1">
    <property type="entry name" value="DEHYDROGENASE_REDUCTASE SDR FAMILY MEMBER 7"/>
    <property type="match status" value="1"/>
</dbReference>